<dbReference type="OrthoDB" id="8924315at2"/>
<name>A0A2N5C897_9BURK</name>
<dbReference type="InterPro" id="IPR019405">
    <property type="entry name" value="Lactonase_7-beta_prop"/>
</dbReference>
<dbReference type="Proteomes" id="UP000234341">
    <property type="component" value="Unassembled WGS sequence"/>
</dbReference>
<dbReference type="Gene3D" id="2.60.40.1080">
    <property type="match status" value="1"/>
</dbReference>
<dbReference type="AlphaFoldDB" id="A0A2N5C897"/>
<dbReference type="Pfam" id="PF10282">
    <property type="entry name" value="Lactonase"/>
    <property type="match status" value="2"/>
</dbReference>
<dbReference type="SUPFAM" id="SSF50974">
    <property type="entry name" value="Nitrous oxide reductase, N-terminal domain"/>
    <property type="match status" value="1"/>
</dbReference>
<dbReference type="InterPro" id="IPR015943">
    <property type="entry name" value="WD40/YVTN_repeat-like_dom_sf"/>
</dbReference>
<gene>
    <name evidence="4" type="ORF">CYJ10_21305</name>
</gene>
<accession>A0A2N5C897</accession>
<dbReference type="PANTHER" id="PTHR30344:SF1">
    <property type="entry name" value="6-PHOSPHOGLUCONOLACTONASE"/>
    <property type="match status" value="1"/>
</dbReference>
<keyword evidence="2" id="KW-0119">Carbohydrate metabolism</keyword>
<dbReference type="GO" id="GO:0017057">
    <property type="term" value="F:6-phosphogluconolactonase activity"/>
    <property type="evidence" value="ECO:0007669"/>
    <property type="project" value="TreeGrafter"/>
</dbReference>
<evidence type="ECO:0008006" key="6">
    <source>
        <dbReference type="Google" id="ProtNLM"/>
    </source>
</evidence>
<dbReference type="STRING" id="82633.GCA_000974605_00450"/>
<keyword evidence="2" id="KW-0313">Glucose metabolism</keyword>
<dbReference type="GO" id="GO:0006006">
    <property type="term" value="P:glucose metabolic process"/>
    <property type="evidence" value="ECO:0007669"/>
    <property type="project" value="UniProtKB-KW"/>
</dbReference>
<dbReference type="InterPro" id="IPR050282">
    <property type="entry name" value="Cycloisomerase_2"/>
</dbReference>
<comment type="similarity">
    <text evidence="1">Belongs to the cycloisomerase 2 family.</text>
</comment>
<comment type="caution">
    <text evidence="4">The sequence shown here is derived from an EMBL/GenBank/DDBJ whole genome shotgun (WGS) entry which is preliminary data.</text>
</comment>
<evidence type="ECO:0000313" key="4">
    <source>
        <dbReference type="EMBL" id="PLP98435.1"/>
    </source>
</evidence>
<organism evidence="4 5">
    <name type="scientific">Cupriavidus pauculus</name>
    <dbReference type="NCBI Taxonomy" id="82633"/>
    <lineage>
        <taxon>Bacteria</taxon>
        <taxon>Pseudomonadati</taxon>
        <taxon>Pseudomonadota</taxon>
        <taxon>Betaproteobacteria</taxon>
        <taxon>Burkholderiales</taxon>
        <taxon>Burkholderiaceae</taxon>
        <taxon>Cupriavidus</taxon>
    </lineage>
</organism>
<dbReference type="Gene3D" id="2.130.10.10">
    <property type="entry name" value="YVTN repeat-like/Quinoprotein amine dehydrogenase"/>
    <property type="match status" value="4"/>
</dbReference>
<dbReference type="InterPro" id="IPR011045">
    <property type="entry name" value="N2O_reductase_N"/>
</dbReference>
<evidence type="ECO:0000256" key="1">
    <source>
        <dbReference type="ARBA" id="ARBA00005564"/>
    </source>
</evidence>
<dbReference type="PANTHER" id="PTHR30344">
    <property type="entry name" value="6-PHOSPHOGLUCONOLACTONASE-RELATED"/>
    <property type="match status" value="1"/>
</dbReference>
<evidence type="ECO:0000256" key="3">
    <source>
        <dbReference type="SAM" id="SignalP"/>
    </source>
</evidence>
<sequence>MFPHALAGARAVGLALLAAALLAACGSDDSPSTPAATPAASRLVLDTGSAAPVAGGTLTLKATLLAADGTEIKGASFAWTSSDPSVATVVSASDKAPAASVIAPVGIYATVQTLAAGVADITVTATLPGGGGASGITHLVVQAAQAKSYTLALTPATLAVTAGGAAQTVSVAVRRSDGVDGIGDLTNWSWTSDDASFVATPAADSRSAQVASPASATAAGAATLTACADSPAGGRLCANAALSRNASLPPTYTVGGIVSGLIAGTSLQLADTNGDTQVISTNGGFTMPTPRLGATSYALSVAAQPAGQTCTVANGSGAVSAGNVTSIGVTCTRNAYAYVANNGSNTVSQYTIGADGTLSPMATPSVNAGSFPWSITVAPSGKYAYVANGQSNSVSQYTIGADGALTPMATASVNAGSFPWAITVAPSGKYAYVTNNVSNTVSQYTIGADGALTPMATASVNTGLAPNAVTVDPSGKYAYVGNLTDGTVSQYTIGADGALSPMVVASVSAIGAASVTVDPSGKYAYVANIVSNTVLQYTIDANGALSPMAIASVGAGSNPISVTVDPSGKYAYVANNSSNTVSQYTIGADGALSPMAGASVNVGLFPTSVAVDPSGKYAYVVNNQASTVSQFMIGADGALSLIATLNSVQLQPSVITTTYAVTH</sequence>
<proteinExistence type="inferred from homology"/>
<dbReference type="EMBL" id="PJRP01000011">
    <property type="protein sequence ID" value="PLP98435.1"/>
    <property type="molecule type" value="Genomic_DNA"/>
</dbReference>
<reference evidence="4 5" key="1">
    <citation type="submission" date="2017-12" db="EMBL/GenBank/DDBJ databases">
        <title>Genome sequence of the active heterotrophic nitrifier-denitrifier, Cupriavidus pauculus UM1.</title>
        <authorList>
            <person name="Putonti C."/>
            <person name="Castignetti D."/>
        </authorList>
    </citation>
    <scope>NUCLEOTIDE SEQUENCE [LARGE SCALE GENOMIC DNA]</scope>
    <source>
        <strain evidence="4 5">UM1</strain>
    </source>
</reference>
<keyword evidence="3" id="KW-0732">Signal</keyword>
<evidence type="ECO:0000256" key="2">
    <source>
        <dbReference type="ARBA" id="ARBA00022526"/>
    </source>
</evidence>
<feature type="signal peptide" evidence="3">
    <location>
        <begin position="1"/>
        <end position="23"/>
    </location>
</feature>
<feature type="chain" id="PRO_5014600418" description="Lactonase family protein" evidence="3">
    <location>
        <begin position="24"/>
        <end position="663"/>
    </location>
</feature>
<protein>
    <recommendedName>
        <fullName evidence="6">Lactonase family protein</fullName>
    </recommendedName>
</protein>
<evidence type="ECO:0000313" key="5">
    <source>
        <dbReference type="Proteomes" id="UP000234341"/>
    </source>
</evidence>
<dbReference type="RefSeq" id="WP_101683449.1">
    <property type="nucleotide sequence ID" value="NZ_PJRP01000011.1"/>
</dbReference>